<evidence type="ECO:0000256" key="1">
    <source>
        <dbReference type="SAM" id="Phobius"/>
    </source>
</evidence>
<dbReference type="Proteomes" id="UP000445000">
    <property type="component" value="Unassembled WGS sequence"/>
</dbReference>
<protein>
    <submittedName>
        <fullName evidence="2">Uncharacterized protein</fullName>
    </submittedName>
</protein>
<proteinExistence type="predicted"/>
<accession>A0A829YCE8</accession>
<sequence>MQSLTQATTPREYRGSVPIDGYVHKFRLEAREEAAAESRPQPDATPTVSLGALLGKFALSAVALAGIAAAGANALI</sequence>
<evidence type="ECO:0000313" key="3">
    <source>
        <dbReference type="Proteomes" id="UP000445000"/>
    </source>
</evidence>
<keyword evidence="1" id="KW-0472">Membrane</keyword>
<keyword evidence="1" id="KW-1133">Transmembrane helix</keyword>
<dbReference type="AlphaFoldDB" id="A0A829YCE8"/>
<organism evidence="2 3">
    <name type="scientific">Steroidobacter agaridevorans</name>
    <dbReference type="NCBI Taxonomy" id="2695856"/>
    <lineage>
        <taxon>Bacteria</taxon>
        <taxon>Pseudomonadati</taxon>
        <taxon>Pseudomonadota</taxon>
        <taxon>Gammaproteobacteria</taxon>
        <taxon>Steroidobacterales</taxon>
        <taxon>Steroidobacteraceae</taxon>
        <taxon>Steroidobacter</taxon>
    </lineage>
</organism>
<keyword evidence="3" id="KW-1185">Reference proteome</keyword>
<dbReference type="RefSeq" id="WP_161811977.1">
    <property type="nucleotide sequence ID" value="NZ_BLJN01000002.1"/>
</dbReference>
<gene>
    <name evidence="2" type="ORF">GCM10011487_22720</name>
</gene>
<name>A0A829YCE8_9GAMM</name>
<keyword evidence="1" id="KW-0812">Transmembrane</keyword>
<feature type="transmembrane region" description="Helical" evidence="1">
    <location>
        <begin position="57"/>
        <end position="75"/>
    </location>
</feature>
<comment type="caution">
    <text evidence="2">The sequence shown here is derived from an EMBL/GenBank/DDBJ whole genome shotgun (WGS) entry which is preliminary data.</text>
</comment>
<reference evidence="3" key="1">
    <citation type="submission" date="2020-01" db="EMBL/GenBank/DDBJ databases">
        <title>'Steroidobacter agaridevorans' sp. nov., agar-degrading bacteria isolated from rhizosphere soils.</title>
        <authorList>
            <person name="Ikenaga M."/>
            <person name="Kataoka M."/>
            <person name="Murouchi A."/>
            <person name="Katsuragi S."/>
            <person name="Sakai M."/>
        </authorList>
    </citation>
    <scope>NUCLEOTIDE SEQUENCE [LARGE SCALE GENOMIC DNA]</scope>
    <source>
        <strain evidence="3">YU21-B</strain>
    </source>
</reference>
<dbReference type="EMBL" id="BLJN01000002">
    <property type="protein sequence ID" value="GFE80272.1"/>
    <property type="molecule type" value="Genomic_DNA"/>
</dbReference>
<evidence type="ECO:0000313" key="2">
    <source>
        <dbReference type="EMBL" id="GFE80272.1"/>
    </source>
</evidence>